<evidence type="ECO:0000256" key="1">
    <source>
        <dbReference type="SAM" id="Phobius"/>
    </source>
</evidence>
<organism evidence="2 3">
    <name type="scientific">Arachis hypogaea</name>
    <name type="common">Peanut</name>
    <dbReference type="NCBI Taxonomy" id="3818"/>
    <lineage>
        <taxon>Eukaryota</taxon>
        <taxon>Viridiplantae</taxon>
        <taxon>Streptophyta</taxon>
        <taxon>Embryophyta</taxon>
        <taxon>Tracheophyta</taxon>
        <taxon>Spermatophyta</taxon>
        <taxon>Magnoliopsida</taxon>
        <taxon>eudicotyledons</taxon>
        <taxon>Gunneridae</taxon>
        <taxon>Pentapetalae</taxon>
        <taxon>rosids</taxon>
        <taxon>fabids</taxon>
        <taxon>Fabales</taxon>
        <taxon>Fabaceae</taxon>
        <taxon>Papilionoideae</taxon>
        <taxon>50 kb inversion clade</taxon>
        <taxon>dalbergioids sensu lato</taxon>
        <taxon>Dalbergieae</taxon>
        <taxon>Pterocarpus clade</taxon>
        <taxon>Arachis</taxon>
    </lineage>
</organism>
<sequence>MMGGVIVEVPDGVIIGLALTSLILGLNTLQALLHMLSHFDWEGKKARLHASLRHLESFSASAIHKICGGHQGRPPAQL</sequence>
<evidence type="ECO:0000313" key="3">
    <source>
        <dbReference type="Proteomes" id="UP000464620"/>
    </source>
</evidence>
<keyword evidence="1" id="KW-1133">Transmembrane helix</keyword>
<evidence type="ECO:0000313" key="2">
    <source>
        <dbReference type="EMBL" id="QHN78903.1"/>
    </source>
</evidence>
<name>A0A6B9VBY1_ARAHY</name>
<dbReference type="AlphaFoldDB" id="A0A6B9VBY1"/>
<reference evidence="2 3" key="1">
    <citation type="submission" date="2020-01" db="EMBL/GenBank/DDBJ databases">
        <title>Genome sequence of Arachis hypogaea, cultivar Shitouqi.</title>
        <authorList>
            <person name="Zhuang W."/>
            <person name="Chen H."/>
            <person name="Varshney R."/>
            <person name="Wang D."/>
            <person name="Ming R."/>
        </authorList>
    </citation>
    <scope>NUCLEOTIDE SEQUENCE [LARGE SCALE GENOMIC DNA]</scope>
    <source>
        <tissue evidence="2">Young leaf</tissue>
    </source>
</reference>
<feature type="transmembrane region" description="Helical" evidence="1">
    <location>
        <begin position="12"/>
        <end position="36"/>
    </location>
</feature>
<accession>A0A6B9VBY1</accession>
<gene>
    <name evidence="2" type="ORF">DS421_19g665460</name>
</gene>
<keyword evidence="1" id="KW-0472">Membrane</keyword>
<dbReference type="EMBL" id="CP031001">
    <property type="protein sequence ID" value="QHN78903.1"/>
    <property type="molecule type" value="Genomic_DNA"/>
</dbReference>
<dbReference type="Proteomes" id="UP000464620">
    <property type="component" value="Chromosome B09"/>
</dbReference>
<protein>
    <submittedName>
        <fullName evidence="2">Uncharacterized protein</fullName>
    </submittedName>
</protein>
<keyword evidence="1" id="KW-0812">Transmembrane</keyword>
<proteinExistence type="predicted"/>